<dbReference type="Pfam" id="PF01184">
    <property type="entry name" value="Gpr1_Fun34_YaaH"/>
    <property type="match status" value="1"/>
</dbReference>
<dbReference type="EMBL" id="HBIM01007495">
    <property type="protein sequence ID" value="CAE0408657.1"/>
    <property type="molecule type" value="Transcribed_RNA"/>
</dbReference>
<gene>
    <name evidence="7" type="ORF">ACOF00016_LOCUS6385</name>
</gene>
<evidence type="ECO:0000256" key="3">
    <source>
        <dbReference type="ARBA" id="ARBA00022692"/>
    </source>
</evidence>
<organism evidence="7">
    <name type="scientific">Amphora coffeiformis</name>
    <dbReference type="NCBI Taxonomy" id="265554"/>
    <lineage>
        <taxon>Eukaryota</taxon>
        <taxon>Sar</taxon>
        <taxon>Stramenopiles</taxon>
        <taxon>Ochrophyta</taxon>
        <taxon>Bacillariophyta</taxon>
        <taxon>Bacillariophyceae</taxon>
        <taxon>Bacillariophycidae</taxon>
        <taxon>Thalassiophysales</taxon>
        <taxon>Catenulaceae</taxon>
        <taxon>Amphora</taxon>
    </lineage>
</organism>
<dbReference type="PANTHER" id="PTHR30178">
    <property type="entry name" value="INNER MEMBRANE PROTEIN YAAH"/>
    <property type="match status" value="1"/>
</dbReference>
<dbReference type="AlphaFoldDB" id="A0A7S3P2V1"/>
<feature type="transmembrane region" description="Helical" evidence="6">
    <location>
        <begin position="104"/>
        <end position="120"/>
    </location>
</feature>
<reference evidence="7" key="1">
    <citation type="submission" date="2021-01" db="EMBL/GenBank/DDBJ databases">
        <authorList>
            <person name="Corre E."/>
            <person name="Pelletier E."/>
            <person name="Niang G."/>
            <person name="Scheremetjew M."/>
            <person name="Finn R."/>
            <person name="Kale V."/>
            <person name="Holt S."/>
            <person name="Cochrane G."/>
            <person name="Meng A."/>
            <person name="Brown T."/>
            <person name="Cohen L."/>
        </authorList>
    </citation>
    <scope>NUCLEOTIDE SEQUENCE</scope>
    <source>
        <strain evidence="7">CCMP127</strain>
    </source>
</reference>
<dbReference type="InterPro" id="IPR047623">
    <property type="entry name" value="SatP"/>
</dbReference>
<comment type="subcellular location">
    <subcellularLocation>
        <location evidence="1">Membrane</location>
        <topology evidence="1">Multi-pass membrane protein</topology>
    </subcellularLocation>
</comment>
<accession>A0A7S3P2V1</accession>
<comment type="similarity">
    <text evidence="2">Belongs to the acetate uptake transporter (AceTr) (TC 2.A.96) family.</text>
</comment>
<feature type="transmembrane region" description="Helical" evidence="6">
    <location>
        <begin position="127"/>
        <end position="146"/>
    </location>
</feature>
<feature type="transmembrane region" description="Helical" evidence="6">
    <location>
        <begin position="37"/>
        <end position="59"/>
    </location>
</feature>
<feature type="transmembrane region" description="Helical" evidence="6">
    <location>
        <begin position="66"/>
        <end position="84"/>
    </location>
</feature>
<evidence type="ECO:0000256" key="5">
    <source>
        <dbReference type="ARBA" id="ARBA00023136"/>
    </source>
</evidence>
<sequence>MSNIGNPAPLGLLAFGMTTLMLMYVEMEWCEKDFEVIVAGTAMALGGAGQVLVAIFEILKGSSFSFAVFGCYGFFWLGWALVYFERNKTDSLFGEASYQDGSTLWFTQWGILTSCFWVITWRKNHCLIFVFFCLLVTFFLLAAANARESVELRKAGGYFGFVTAAGAFYTGVAELINEEYGRHLLPGLMPVYRPQRKEITAESVGDLVEYDAKSNTLLLQFRGLQIKTLEHVQAVETAVESAILAAKSPDNRVHVVADYNACVISEDVQQAYWDMAKNMELKYYLSATRFNVSSFGTVVNQPMAVPTNRAQG</sequence>
<dbReference type="GO" id="GO:0005886">
    <property type="term" value="C:plasma membrane"/>
    <property type="evidence" value="ECO:0007669"/>
    <property type="project" value="TreeGrafter"/>
</dbReference>
<feature type="transmembrane region" description="Helical" evidence="6">
    <location>
        <begin position="7"/>
        <end position="25"/>
    </location>
</feature>
<keyword evidence="5 6" id="KW-0472">Membrane</keyword>
<dbReference type="GO" id="GO:0071422">
    <property type="term" value="P:succinate transmembrane transport"/>
    <property type="evidence" value="ECO:0007669"/>
    <property type="project" value="TreeGrafter"/>
</dbReference>
<protein>
    <submittedName>
        <fullName evidence="7">Uncharacterized protein</fullName>
    </submittedName>
</protein>
<evidence type="ECO:0000313" key="7">
    <source>
        <dbReference type="EMBL" id="CAE0408657.1"/>
    </source>
</evidence>
<evidence type="ECO:0000256" key="1">
    <source>
        <dbReference type="ARBA" id="ARBA00004141"/>
    </source>
</evidence>
<proteinExistence type="inferred from homology"/>
<dbReference type="PANTHER" id="PTHR30178:SF3">
    <property type="entry name" value="SUCCINATE-ACETATE_PROTON SYMPORTER SATP"/>
    <property type="match status" value="1"/>
</dbReference>
<dbReference type="InterPro" id="IPR000791">
    <property type="entry name" value="Gpr1/Fun34/SatP-like"/>
</dbReference>
<keyword evidence="4 6" id="KW-1133">Transmembrane helix</keyword>
<evidence type="ECO:0000256" key="4">
    <source>
        <dbReference type="ARBA" id="ARBA00022989"/>
    </source>
</evidence>
<dbReference type="GO" id="GO:0015360">
    <property type="term" value="F:acetate:proton symporter activity"/>
    <property type="evidence" value="ECO:0007669"/>
    <property type="project" value="TreeGrafter"/>
</dbReference>
<evidence type="ECO:0000256" key="6">
    <source>
        <dbReference type="SAM" id="Phobius"/>
    </source>
</evidence>
<feature type="transmembrane region" description="Helical" evidence="6">
    <location>
        <begin position="158"/>
        <end position="176"/>
    </location>
</feature>
<keyword evidence="3 6" id="KW-0812">Transmembrane</keyword>
<dbReference type="InterPro" id="IPR047622">
    <property type="entry name" value="GPR1_FUN34_YAAH"/>
</dbReference>
<name>A0A7S3P2V1_9STRA</name>
<dbReference type="PROSITE" id="PS01114">
    <property type="entry name" value="GPR1_FUN34_YAAH"/>
    <property type="match status" value="1"/>
</dbReference>
<evidence type="ECO:0000256" key="2">
    <source>
        <dbReference type="ARBA" id="ARBA00005587"/>
    </source>
</evidence>
<dbReference type="NCBIfam" id="NF038013">
    <property type="entry name" value="AceTr_1"/>
    <property type="match status" value="1"/>
</dbReference>